<evidence type="ECO:0000313" key="4">
    <source>
        <dbReference type="EMBL" id="THW92841.1"/>
    </source>
</evidence>
<name>A0A4S9BHI5_AURPU</name>
<dbReference type="PANTHER" id="PTHR28524">
    <property type="entry name" value="SUCCINATE DEHYDROGENASE ASSEMBLY FACTOR 4, MITOCHONDRIAL"/>
    <property type="match status" value="1"/>
</dbReference>
<evidence type="ECO:0000256" key="3">
    <source>
        <dbReference type="SAM" id="MobiDB-lite"/>
    </source>
</evidence>
<evidence type="ECO:0000313" key="6">
    <source>
        <dbReference type="Proteomes" id="UP000304928"/>
    </source>
</evidence>
<comment type="caution">
    <text evidence="4">The sequence shown here is derived from an EMBL/GenBank/DDBJ whole genome shotgun (WGS) entry which is preliminary data.</text>
</comment>
<dbReference type="AlphaFoldDB" id="A0A4S9BHI5"/>
<dbReference type="Pfam" id="PF07896">
    <property type="entry name" value="DUF1674"/>
    <property type="match status" value="1"/>
</dbReference>
<evidence type="ECO:0000256" key="2">
    <source>
        <dbReference type="ARBA" id="ARBA00022170"/>
    </source>
</evidence>
<dbReference type="Proteomes" id="UP000308005">
    <property type="component" value="Unassembled WGS sequence"/>
</dbReference>
<dbReference type="GO" id="GO:0034553">
    <property type="term" value="P:mitochondrial respiratory chain complex II assembly"/>
    <property type="evidence" value="ECO:0007669"/>
    <property type="project" value="TreeGrafter"/>
</dbReference>
<proteinExistence type="inferred from homology"/>
<sequence length="192" mass="21114">MTRHSVSVMHDAPPFHSTQLLCTYFSRSLSSSTSKHYNTFDMSSLNLARLAVRSCYSPAARRAISTSPAFRSSWSPGPSPPRLPKEEQEVFDKLMKQSTGAFSTPQQAPEETVAEASTSKPQVNQSPQINQSPALKADGKGEELHPNVRRGAPPEFEGDVNPQTGEVGGPKNNPLRWGHQSDWSYNGRVTDF</sequence>
<evidence type="ECO:0000313" key="5">
    <source>
        <dbReference type="EMBL" id="THZ14658.1"/>
    </source>
</evidence>
<feature type="compositionally biased region" description="Basic and acidic residues" evidence="3">
    <location>
        <begin position="137"/>
        <end position="146"/>
    </location>
</feature>
<feature type="compositionally biased region" description="Polar residues" evidence="3">
    <location>
        <begin position="96"/>
        <end position="133"/>
    </location>
</feature>
<dbReference type="GO" id="GO:0005739">
    <property type="term" value="C:mitochondrion"/>
    <property type="evidence" value="ECO:0007669"/>
    <property type="project" value="TreeGrafter"/>
</dbReference>
<dbReference type="EMBL" id="QZBM01000407">
    <property type="protein sequence ID" value="THZ14658.1"/>
    <property type="molecule type" value="Genomic_DNA"/>
</dbReference>
<protein>
    <recommendedName>
        <fullName evidence="2">Succinate dehydrogenase assembly factor 4, mitochondrial</fullName>
    </recommendedName>
</protein>
<feature type="compositionally biased region" description="Basic and acidic residues" evidence="3">
    <location>
        <begin position="83"/>
        <end position="95"/>
    </location>
</feature>
<comment type="similarity">
    <text evidence="1">Belongs to the SDHAF4 family.</text>
</comment>
<organism evidence="4 6">
    <name type="scientific">Aureobasidium pullulans</name>
    <name type="common">Black yeast</name>
    <name type="synonym">Pullularia pullulans</name>
    <dbReference type="NCBI Taxonomy" id="5580"/>
    <lineage>
        <taxon>Eukaryota</taxon>
        <taxon>Fungi</taxon>
        <taxon>Dikarya</taxon>
        <taxon>Ascomycota</taxon>
        <taxon>Pezizomycotina</taxon>
        <taxon>Dothideomycetes</taxon>
        <taxon>Dothideomycetidae</taxon>
        <taxon>Dothideales</taxon>
        <taxon>Saccotheciaceae</taxon>
        <taxon>Aureobasidium</taxon>
    </lineage>
</organism>
<dbReference type="EMBL" id="QZAR01000031">
    <property type="protein sequence ID" value="THW92841.1"/>
    <property type="molecule type" value="Genomic_DNA"/>
</dbReference>
<reference evidence="6 7" key="1">
    <citation type="submission" date="2018-10" db="EMBL/GenBank/DDBJ databases">
        <title>Fifty Aureobasidium pullulans genomes reveal a recombining polyextremotolerant generalist.</title>
        <authorList>
            <person name="Gostincar C."/>
            <person name="Turk M."/>
            <person name="Zajc J."/>
            <person name="Gunde-Cimerman N."/>
        </authorList>
    </citation>
    <scope>NUCLEOTIDE SEQUENCE [LARGE SCALE GENOMIC DNA]</scope>
    <source>
        <strain evidence="4 6">EXF-10507</strain>
        <strain evidence="5 7">EXF-3863</strain>
    </source>
</reference>
<evidence type="ECO:0000256" key="1">
    <source>
        <dbReference type="ARBA" id="ARBA00005701"/>
    </source>
</evidence>
<dbReference type="PANTHER" id="PTHR28524:SF3">
    <property type="entry name" value="SUCCINATE DEHYDROGENASE ASSEMBLY FACTOR 4, MITOCHONDRIAL"/>
    <property type="match status" value="1"/>
</dbReference>
<feature type="region of interest" description="Disordered" evidence="3">
    <location>
        <begin position="66"/>
        <end position="192"/>
    </location>
</feature>
<dbReference type="InterPro" id="IPR012875">
    <property type="entry name" value="SDHF4"/>
</dbReference>
<dbReference type="Proteomes" id="UP000304928">
    <property type="component" value="Unassembled WGS sequence"/>
</dbReference>
<accession>A0A4S9BHI5</accession>
<evidence type="ECO:0000313" key="7">
    <source>
        <dbReference type="Proteomes" id="UP000308005"/>
    </source>
</evidence>
<gene>
    <name evidence="5" type="ORF">D6C91_07188</name>
    <name evidence="4" type="ORF">D6D15_02865</name>
</gene>